<evidence type="ECO:0000259" key="5">
    <source>
        <dbReference type="Pfam" id="PF07732"/>
    </source>
</evidence>
<keyword evidence="6" id="KW-0946">Virion</keyword>
<dbReference type="InterPro" id="IPR011707">
    <property type="entry name" value="Cu-oxidase-like_N"/>
</dbReference>
<dbReference type="Gene3D" id="2.60.40.420">
    <property type="entry name" value="Cupredoxins - blue copper proteins"/>
    <property type="match status" value="3"/>
</dbReference>
<dbReference type="Pfam" id="PF07732">
    <property type="entry name" value="Cu-oxidase_3"/>
    <property type="match status" value="1"/>
</dbReference>
<organism evidence="6 7">
    <name type="scientific">Gilliamella intestini</name>
    <dbReference type="NCBI Taxonomy" id="1798183"/>
    <lineage>
        <taxon>Bacteria</taxon>
        <taxon>Pseudomonadati</taxon>
        <taxon>Pseudomonadota</taxon>
        <taxon>Gammaproteobacteria</taxon>
        <taxon>Orbales</taxon>
        <taxon>Orbaceae</taxon>
        <taxon>Gilliamella</taxon>
    </lineage>
</organism>
<feature type="signal peptide" evidence="3">
    <location>
        <begin position="1"/>
        <end position="24"/>
    </location>
</feature>
<keyword evidence="6" id="KW-0167">Capsid protein</keyword>
<dbReference type="PANTHER" id="PTHR11709:SF2">
    <property type="entry name" value="MULTICOPPER OXIDASE LPR1"/>
    <property type="match status" value="1"/>
</dbReference>
<evidence type="ECO:0000313" key="7">
    <source>
        <dbReference type="Proteomes" id="UP000199698"/>
    </source>
</evidence>
<gene>
    <name evidence="6" type="ORF">GA0061080_101625</name>
</gene>
<protein>
    <submittedName>
        <fullName evidence="6">Multicopper oxidase with three cupredoxin domains (Includes cell division protein FtsP and spore coat protein CotA)</fullName>
    </submittedName>
</protein>
<dbReference type="STRING" id="1798183.GA0061080_101625"/>
<keyword evidence="7" id="KW-1185">Reference proteome</keyword>
<keyword evidence="6" id="KW-0131">Cell cycle</keyword>
<dbReference type="InterPro" id="IPR011706">
    <property type="entry name" value="Cu-oxidase_C"/>
</dbReference>
<name>A0A1C4B2T7_9GAMM</name>
<dbReference type="GO" id="GO:0005507">
    <property type="term" value="F:copper ion binding"/>
    <property type="evidence" value="ECO:0007669"/>
    <property type="project" value="InterPro"/>
</dbReference>
<evidence type="ECO:0000259" key="4">
    <source>
        <dbReference type="Pfam" id="PF07731"/>
    </source>
</evidence>
<dbReference type="SUPFAM" id="SSF49503">
    <property type="entry name" value="Cupredoxins"/>
    <property type="match status" value="3"/>
</dbReference>
<keyword evidence="1" id="KW-0479">Metal-binding</keyword>
<feature type="domain" description="Plastocyanin-like" evidence="4">
    <location>
        <begin position="394"/>
        <end position="519"/>
    </location>
</feature>
<dbReference type="Proteomes" id="UP000199698">
    <property type="component" value="Unassembled WGS sequence"/>
</dbReference>
<feature type="domain" description="Plastocyanin-like" evidence="5">
    <location>
        <begin position="107"/>
        <end position="221"/>
    </location>
</feature>
<dbReference type="OrthoDB" id="9757546at2"/>
<evidence type="ECO:0000256" key="3">
    <source>
        <dbReference type="SAM" id="SignalP"/>
    </source>
</evidence>
<dbReference type="GO" id="GO:0016491">
    <property type="term" value="F:oxidoreductase activity"/>
    <property type="evidence" value="ECO:0007669"/>
    <property type="project" value="UniProtKB-KW"/>
</dbReference>
<dbReference type="EMBL" id="FMBA01000016">
    <property type="protein sequence ID" value="SCC01048.1"/>
    <property type="molecule type" value="Genomic_DNA"/>
</dbReference>
<evidence type="ECO:0000256" key="1">
    <source>
        <dbReference type="ARBA" id="ARBA00022723"/>
    </source>
</evidence>
<dbReference type="Pfam" id="PF07731">
    <property type="entry name" value="Cu-oxidase_2"/>
    <property type="match status" value="1"/>
</dbReference>
<proteinExistence type="predicted"/>
<dbReference type="RefSeq" id="WP_091122502.1">
    <property type="nucleotide sequence ID" value="NZ_FMBA01000016.1"/>
</dbReference>
<dbReference type="PANTHER" id="PTHR11709">
    <property type="entry name" value="MULTI-COPPER OXIDASE"/>
    <property type="match status" value="1"/>
</dbReference>
<keyword evidence="6" id="KW-0132">Cell division</keyword>
<keyword evidence="2" id="KW-0560">Oxidoreductase</keyword>
<keyword evidence="3" id="KW-0732">Signal</keyword>
<dbReference type="InterPro" id="IPR002355">
    <property type="entry name" value="Cu_oxidase_Cu_BS"/>
</dbReference>
<reference evidence="7" key="1">
    <citation type="submission" date="2016-08" db="EMBL/GenBank/DDBJ databases">
        <authorList>
            <person name="Varghese N."/>
            <person name="Submissions Spin"/>
        </authorList>
    </citation>
    <scope>NUCLEOTIDE SEQUENCE [LARGE SCALE GENOMIC DNA]</scope>
    <source>
        <strain evidence="7">R-53144</strain>
    </source>
</reference>
<accession>A0A1C4B2T7</accession>
<evidence type="ECO:0000313" key="6">
    <source>
        <dbReference type="EMBL" id="SCC01048.1"/>
    </source>
</evidence>
<dbReference type="InterPro" id="IPR008972">
    <property type="entry name" value="Cupredoxin"/>
</dbReference>
<sequence length="519" mass="58546">MKRRNFLINITAAIGGLVATKAIAKMGDNNMHETMCDTNSDKCQKGGNMHQHMNMNMNMDMSNNSPMSQKLLSTSALPQGMNLPTLANLKNESNQEGVFEATLHLKSTKITLTPDLTTEFWTYNGMIPGPKIEVFEEDHVKITVKNELTQPTTVHWHGLLIPSDQDGNPQNEIPAGGSRTYEFTIPKGTAGTYWYHPHGHNTVAEQVYRGLAGTFIVRSKHDPLASLPEQHWFFSDLKLTDKGQIADNSMLDWMNGREGQFVLINGCYRPKIKIDSATRIRVWNSCSGRYLNLSIPNCDVYLVGTDGGLLAKPYLLTKPLLLTPAERAELIIMPKQTSTVYLQSIGYDRNKMGNVPPEQDIILGELTLTKSEPITLPNTLNHLPNMGPAVAHKLLEYTEVMDMKEPRGGVLFLINGKRHDMSRIDLKSKIHDIEEWTIFNNSHMDHNFHIHGAQFIVQSHELNGKKTQPEYIALKDTINLRPHEKLTIKIQQNLPGLRMYHCHIIEHETTGMMGQLMVE</sequence>
<evidence type="ECO:0000256" key="2">
    <source>
        <dbReference type="ARBA" id="ARBA00023002"/>
    </source>
</evidence>
<dbReference type="GO" id="GO:0051301">
    <property type="term" value="P:cell division"/>
    <property type="evidence" value="ECO:0007669"/>
    <property type="project" value="UniProtKB-KW"/>
</dbReference>
<dbReference type="InterPro" id="IPR045087">
    <property type="entry name" value="Cu-oxidase_fam"/>
</dbReference>
<feature type="chain" id="PRO_5008689066" evidence="3">
    <location>
        <begin position="25"/>
        <end position="519"/>
    </location>
</feature>
<dbReference type="AlphaFoldDB" id="A0A1C4B2T7"/>
<dbReference type="PROSITE" id="PS00080">
    <property type="entry name" value="MULTICOPPER_OXIDASE2"/>
    <property type="match status" value="1"/>
</dbReference>